<gene>
    <name evidence="2" type="ORF">PISMIDRAFT_676965</name>
</gene>
<organism evidence="2 3">
    <name type="scientific">Pisolithus microcarpus 441</name>
    <dbReference type="NCBI Taxonomy" id="765257"/>
    <lineage>
        <taxon>Eukaryota</taxon>
        <taxon>Fungi</taxon>
        <taxon>Dikarya</taxon>
        <taxon>Basidiomycota</taxon>
        <taxon>Agaricomycotina</taxon>
        <taxon>Agaricomycetes</taxon>
        <taxon>Agaricomycetidae</taxon>
        <taxon>Boletales</taxon>
        <taxon>Sclerodermatineae</taxon>
        <taxon>Pisolithaceae</taxon>
        <taxon>Pisolithus</taxon>
    </lineage>
</organism>
<sequence>MDDFYGEPENDGYNGQANGVDEGLSYEEAMDPLRASLQRAESTHAEFPGRVGSNANPLQQGSTREQLVLSILSKPVTSKNLNTRSLSPKSREKRLWFVVRDSMAPCAMKDGLCVEWGSVKCGNMIPRILAVFPSPLLLAANVRHEGMTLQYHSHMKAGEWGEQKDVIVEHSRG</sequence>
<dbReference type="HOGENOM" id="CLU_1548222_0_0_1"/>
<protein>
    <submittedName>
        <fullName evidence="2">Uncharacterized protein</fullName>
    </submittedName>
</protein>
<dbReference type="AlphaFoldDB" id="A0A0C9ZI49"/>
<reference evidence="3" key="2">
    <citation type="submission" date="2015-01" db="EMBL/GenBank/DDBJ databases">
        <title>Evolutionary Origins and Diversification of the Mycorrhizal Mutualists.</title>
        <authorList>
            <consortium name="DOE Joint Genome Institute"/>
            <consortium name="Mycorrhizal Genomics Consortium"/>
            <person name="Kohler A."/>
            <person name="Kuo A."/>
            <person name="Nagy L.G."/>
            <person name="Floudas D."/>
            <person name="Copeland A."/>
            <person name="Barry K.W."/>
            <person name="Cichocki N."/>
            <person name="Veneault-Fourrey C."/>
            <person name="LaButti K."/>
            <person name="Lindquist E.A."/>
            <person name="Lipzen A."/>
            <person name="Lundell T."/>
            <person name="Morin E."/>
            <person name="Murat C."/>
            <person name="Riley R."/>
            <person name="Ohm R."/>
            <person name="Sun H."/>
            <person name="Tunlid A."/>
            <person name="Henrissat B."/>
            <person name="Grigoriev I.V."/>
            <person name="Hibbett D.S."/>
            <person name="Martin F."/>
        </authorList>
    </citation>
    <scope>NUCLEOTIDE SEQUENCE [LARGE SCALE GENOMIC DNA]</scope>
    <source>
        <strain evidence="3">441</strain>
    </source>
</reference>
<accession>A0A0C9ZI49</accession>
<feature type="compositionally biased region" description="Acidic residues" evidence="1">
    <location>
        <begin position="1"/>
        <end position="10"/>
    </location>
</feature>
<feature type="region of interest" description="Disordered" evidence="1">
    <location>
        <begin position="1"/>
        <end position="20"/>
    </location>
</feature>
<evidence type="ECO:0000313" key="3">
    <source>
        <dbReference type="Proteomes" id="UP000054018"/>
    </source>
</evidence>
<keyword evidence="3" id="KW-1185">Reference proteome</keyword>
<dbReference type="OrthoDB" id="10641224at2759"/>
<proteinExistence type="predicted"/>
<name>A0A0C9ZI49_9AGAM</name>
<evidence type="ECO:0000256" key="1">
    <source>
        <dbReference type="SAM" id="MobiDB-lite"/>
    </source>
</evidence>
<evidence type="ECO:0000313" key="2">
    <source>
        <dbReference type="EMBL" id="KIK25669.1"/>
    </source>
</evidence>
<reference evidence="2 3" key="1">
    <citation type="submission" date="2014-04" db="EMBL/GenBank/DDBJ databases">
        <authorList>
            <consortium name="DOE Joint Genome Institute"/>
            <person name="Kuo A."/>
            <person name="Kohler A."/>
            <person name="Costa M.D."/>
            <person name="Nagy L.G."/>
            <person name="Floudas D."/>
            <person name="Copeland A."/>
            <person name="Barry K.W."/>
            <person name="Cichocki N."/>
            <person name="Veneault-Fourrey C."/>
            <person name="LaButti K."/>
            <person name="Lindquist E.A."/>
            <person name="Lipzen A."/>
            <person name="Lundell T."/>
            <person name="Morin E."/>
            <person name="Murat C."/>
            <person name="Sun H."/>
            <person name="Tunlid A."/>
            <person name="Henrissat B."/>
            <person name="Grigoriev I.V."/>
            <person name="Hibbett D.S."/>
            <person name="Martin F."/>
            <person name="Nordberg H.P."/>
            <person name="Cantor M.N."/>
            <person name="Hua S.X."/>
        </authorList>
    </citation>
    <scope>NUCLEOTIDE SEQUENCE [LARGE SCALE GENOMIC DNA]</scope>
    <source>
        <strain evidence="2 3">441</strain>
    </source>
</reference>
<dbReference type="Proteomes" id="UP000054018">
    <property type="component" value="Unassembled WGS sequence"/>
</dbReference>
<dbReference type="EMBL" id="KN833706">
    <property type="protein sequence ID" value="KIK25669.1"/>
    <property type="molecule type" value="Genomic_DNA"/>
</dbReference>